<proteinExistence type="predicted"/>
<comment type="caution">
    <text evidence="3">The sequence shown here is derived from an EMBL/GenBank/DDBJ whole genome shotgun (WGS) entry which is preliminary data.</text>
</comment>
<dbReference type="InterPro" id="IPR048535">
    <property type="entry name" value="RRN6_beta-prop"/>
</dbReference>
<accession>A0ABR2X1T4</accession>
<feature type="compositionally biased region" description="Polar residues" evidence="1">
    <location>
        <begin position="961"/>
        <end position="981"/>
    </location>
</feature>
<feature type="compositionally biased region" description="Polar residues" evidence="1">
    <location>
        <begin position="907"/>
        <end position="921"/>
    </location>
</feature>
<dbReference type="Proteomes" id="UP001479436">
    <property type="component" value="Unassembled WGS sequence"/>
</dbReference>
<dbReference type="InterPro" id="IPR038801">
    <property type="entry name" value="TAF1C"/>
</dbReference>
<dbReference type="Pfam" id="PF10214">
    <property type="entry name" value="Rrn6_beta-prop"/>
    <property type="match status" value="1"/>
</dbReference>
<evidence type="ECO:0000313" key="3">
    <source>
        <dbReference type="EMBL" id="KAK9767734.1"/>
    </source>
</evidence>
<dbReference type="PANTHER" id="PTHR15319:SF1">
    <property type="entry name" value="TATA BOX-BINDING PROTEIN-ASSOCIATED FACTOR RNA POLYMERASE I SUBUNIT C"/>
    <property type="match status" value="1"/>
</dbReference>
<gene>
    <name evidence="3" type="ORF">K7432_002210</name>
</gene>
<evidence type="ECO:0000313" key="4">
    <source>
        <dbReference type="Proteomes" id="UP001479436"/>
    </source>
</evidence>
<name>A0ABR2X1T4_9FUNG</name>
<feature type="domain" description="RRN6 beta-propeller" evidence="2">
    <location>
        <begin position="133"/>
        <end position="438"/>
    </location>
</feature>
<evidence type="ECO:0000259" key="2">
    <source>
        <dbReference type="Pfam" id="PF10214"/>
    </source>
</evidence>
<protein>
    <recommendedName>
        <fullName evidence="2">RRN6 beta-propeller domain-containing protein</fullName>
    </recommendedName>
</protein>
<reference evidence="3 4" key="1">
    <citation type="submission" date="2023-04" db="EMBL/GenBank/DDBJ databases">
        <title>Genome of Basidiobolus ranarum AG-B5.</title>
        <authorList>
            <person name="Stajich J.E."/>
            <person name="Carter-House D."/>
            <person name="Gryganskyi A."/>
        </authorList>
    </citation>
    <scope>NUCLEOTIDE SEQUENCE [LARGE SCALE GENOMIC DNA]</scope>
    <source>
        <strain evidence="3 4">AG-B5</strain>
    </source>
</reference>
<evidence type="ECO:0000256" key="1">
    <source>
        <dbReference type="SAM" id="MobiDB-lite"/>
    </source>
</evidence>
<feature type="compositionally biased region" description="Polar residues" evidence="1">
    <location>
        <begin position="990"/>
        <end position="1008"/>
    </location>
</feature>
<dbReference type="PANTHER" id="PTHR15319">
    <property type="entry name" value="TATA BOX-BINDING PROTEIN ASSOCIATED FACTOR RNA POLYMERASE I SUBUNIT C"/>
    <property type="match status" value="1"/>
</dbReference>
<organism evidence="3 4">
    <name type="scientific">Basidiobolus ranarum</name>
    <dbReference type="NCBI Taxonomy" id="34480"/>
    <lineage>
        <taxon>Eukaryota</taxon>
        <taxon>Fungi</taxon>
        <taxon>Fungi incertae sedis</taxon>
        <taxon>Zoopagomycota</taxon>
        <taxon>Entomophthoromycotina</taxon>
        <taxon>Basidiobolomycetes</taxon>
        <taxon>Basidiobolales</taxon>
        <taxon>Basidiobolaceae</taxon>
        <taxon>Basidiobolus</taxon>
    </lineage>
</organism>
<dbReference type="EMBL" id="JASJQH010000057">
    <property type="protein sequence ID" value="KAK9767734.1"/>
    <property type="molecule type" value="Genomic_DNA"/>
</dbReference>
<sequence length="1021" mass="115798">MKTSKPSNSPLPFPLWTWPEPLASCSGTLDFGITGGAFFDLQPDVESSWTFKNSRNSNLNIKAVSSLKQVFPRTRHYTYPNLKKPLKSDNRAVVNYFQANFEDTYVPQPIFEDFLSDTLTAQESQLHYDPFYGNVTTLLSSKLSTDCQYLAFPTGEVGNMLNFSALDKVYGESSFAYKLSPNIGPVIRLTTPIRQLVTSKSKGEESEMMGVRTMSGVTFLTLKERKQMDTLGTPISHTSVHSLSLPTEPIHLAVNPFWIGEAAVMGDKGFLSIWDINSPKSQRILMDVRKDDDTKFSDKWGACEWGGHPRSLVIGSAFDIKSLDLRSPASPSLLYTSSNEKIYGLQRSLDHELQSFFSTTERISIIDHRFASRPLLQWKHNQREPPSQLQVFTLPEAMGEKSCIMGYNRFESEICMYTYERSSVHGAYSSVDYPISLESFSSHPDYLTDELIPPIQFKPNKVKHDERQFQRHPPLSGLACLPYWDDDNSDPSTLFSLFQYAENGSIYSQVYKLGSSQGPSSYIDEEGFFVPGASQGEDIFTQADEAVTELIFEPKADWPGSVFELERQVDRLDLSPHDIKRYTKLDMKPFMKYLASAFLDESDSPLALVKEEDQMSAMKTYSTTEFIAHLHSLKSPTTVYDMIHRKDGSKAIENVQDVVMWVTQALHLQLDWRGIRDTILYPWNSNANQILELNNIQDIRVLLKSEFEFSTEGRSNDEESLLLFETQEERNIFGSQTIDKAIEFMTEALFWSSFVHVPVQEPSEASQQRDSQVNDSLDRELQEELDEITPRKERALDLSLNDLIYLKPQRNMEINTATKALLQEWSIGDAPPEMDHGIEEYMDIRVKSQSRRTFLKNVPATPLTFKGSRPLITKSISQPESEARRNLYFSPLSHFRGNDQTPAALATRSQPQATTPQSTWRTPHIRASQPAQSSVQTPRTILKSRVKRKIEQISQSQQQETPTLSTPAVLSKTLSWESVPSESPLPNYEIPSTPQFTASQPVAGSTNVRKSKKKKSRMSGF</sequence>
<feature type="compositionally biased region" description="Polar residues" evidence="1">
    <location>
        <begin position="929"/>
        <end position="939"/>
    </location>
</feature>
<keyword evidence="4" id="KW-1185">Reference proteome</keyword>
<feature type="compositionally biased region" description="Basic residues" evidence="1">
    <location>
        <begin position="1009"/>
        <end position="1021"/>
    </location>
</feature>
<feature type="region of interest" description="Disordered" evidence="1">
    <location>
        <begin position="903"/>
        <end position="1021"/>
    </location>
</feature>